<dbReference type="SUPFAM" id="SSF49785">
    <property type="entry name" value="Galactose-binding domain-like"/>
    <property type="match status" value="1"/>
</dbReference>
<evidence type="ECO:0000259" key="2">
    <source>
        <dbReference type="Pfam" id="PF14381"/>
    </source>
</evidence>
<organism evidence="3 4">
    <name type="scientific">Gimesia fumaroli</name>
    <dbReference type="NCBI Taxonomy" id="2527976"/>
    <lineage>
        <taxon>Bacteria</taxon>
        <taxon>Pseudomonadati</taxon>
        <taxon>Planctomycetota</taxon>
        <taxon>Planctomycetia</taxon>
        <taxon>Planctomycetales</taxon>
        <taxon>Planctomycetaceae</taxon>
        <taxon>Gimesia</taxon>
    </lineage>
</organism>
<feature type="signal peptide" evidence="1">
    <location>
        <begin position="1"/>
        <end position="24"/>
    </location>
</feature>
<dbReference type="InterPro" id="IPR008979">
    <property type="entry name" value="Galactose-bd-like_sf"/>
</dbReference>
<dbReference type="EMBL" id="CP037452">
    <property type="protein sequence ID" value="QDV53928.1"/>
    <property type="molecule type" value="Genomic_DNA"/>
</dbReference>
<feature type="domain" description="EDR1/CTR1/ARMC3-like peptidase-like" evidence="2">
    <location>
        <begin position="240"/>
        <end position="388"/>
    </location>
</feature>
<dbReference type="InterPro" id="IPR038765">
    <property type="entry name" value="Papain-like_cys_pep_sf"/>
</dbReference>
<accession>A0A518ILG2</accession>
<feature type="chain" id="PRO_5021934682" description="EDR1/CTR1/ARMC3-like peptidase-like domain-containing protein" evidence="1">
    <location>
        <begin position="25"/>
        <end position="424"/>
    </location>
</feature>
<dbReference type="AlphaFoldDB" id="A0A518ILG2"/>
<evidence type="ECO:0000313" key="3">
    <source>
        <dbReference type="EMBL" id="QDV53928.1"/>
    </source>
</evidence>
<dbReference type="SUPFAM" id="SSF54001">
    <property type="entry name" value="Cysteine proteinases"/>
    <property type="match status" value="1"/>
</dbReference>
<gene>
    <name evidence="3" type="ORF">Enr17x_60110</name>
</gene>
<proteinExistence type="predicted"/>
<evidence type="ECO:0000313" key="4">
    <source>
        <dbReference type="Proteomes" id="UP000318313"/>
    </source>
</evidence>
<sequence precursor="true">MRRIQFQCLLLLIGFFLQLSQANAESTLIKFGKETEWKYQDDGKALPPDWVQPDYVDAKWSRGLAPLGFGDRGLNTLVRFGEDPQNKQITTYFRRAFQVEDPDKLKKLVLLIRSDDGIVVYLNGKEIVRHNLPQGQIKWDTRAIQAIGGVLERLYQRFTVGTDHFVSGTNLLAVEVHQANPRSTDLFLDLELRGYQDEKELRPTLTPKAKPAAVAYHSQHYVDPKLKIVDGYVDGGRGMQLNDQGQARSRRELLIVDRSRDESLRKHLEFAKSDDIKSLEPVKRAFRLAKYIDQSMTLEKDNRSTMAAVVLMTREYANEGVLIGDVTRLCGAGVCRHRALLFKILADEAGLDVALVRGNFGDAQHREGHAWNELHLKDGRRYLVDVMHRRFELLSPERSEVSRRYLTIDNKPWYGKPEPNEPKP</sequence>
<dbReference type="Gene3D" id="2.60.120.260">
    <property type="entry name" value="Galactose-binding domain-like"/>
    <property type="match status" value="1"/>
</dbReference>
<dbReference type="OrthoDB" id="9762066at2"/>
<keyword evidence="1" id="KW-0732">Signal</keyword>
<dbReference type="RefSeq" id="WP_145313753.1">
    <property type="nucleotide sequence ID" value="NZ_CP037452.1"/>
</dbReference>
<name>A0A518ILG2_9PLAN</name>
<protein>
    <recommendedName>
        <fullName evidence="2">EDR1/CTR1/ARMC3-like peptidase-like domain-containing protein</fullName>
    </recommendedName>
</protein>
<dbReference type="Proteomes" id="UP000318313">
    <property type="component" value="Chromosome"/>
</dbReference>
<dbReference type="KEGG" id="gfm:Enr17x_60110"/>
<keyword evidence="4" id="KW-1185">Reference proteome</keyword>
<evidence type="ECO:0000256" key="1">
    <source>
        <dbReference type="SAM" id="SignalP"/>
    </source>
</evidence>
<dbReference type="Pfam" id="PF14381">
    <property type="entry name" value="EDR1_CTR1_ARMC3_pept"/>
    <property type="match status" value="1"/>
</dbReference>
<dbReference type="InterPro" id="IPR055164">
    <property type="entry name" value="EDR1/CTR1/ARMC3-like_pept-like"/>
</dbReference>
<reference evidence="3 4" key="1">
    <citation type="submission" date="2019-03" db="EMBL/GenBank/DDBJ databases">
        <title>Deep-cultivation of Planctomycetes and their phenomic and genomic characterization uncovers novel biology.</title>
        <authorList>
            <person name="Wiegand S."/>
            <person name="Jogler M."/>
            <person name="Boedeker C."/>
            <person name="Pinto D."/>
            <person name="Vollmers J."/>
            <person name="Rivas-Marin E."/>
            <person name="Kohn T."/>
            <person name="Peeters S.H."/>
            <person name="Heuer A."/>
            <person name="Rast P."/>
            <person name="Oberbeckmann S."/>
            <person name="Bunk B."/>
            <person name="Jeske O."/>
            <person name="Meyerdierks A."/>
            <person name="Storesund J.E."/>
            <person name="Kallscheuer N."/>
            <person name="Luecker S."/>
            <person name="Lage O.M."/>
            <person name="Pohl T."/>
            <person name="Merkel B.J."/>
            <person name="Hornburger P."/>
            <person name="Mueller R.-W."/>
            <person name="Bruemmer F."/>
            <person name="Labrenz M."/>
            <person name="Spormann A.M."/>
            <person name="Op den Camp H."/>
            <person name="Overmann J."/>
            <person name="Amann R."/>
            <person name="Jetten M.S.M."/>
            <person name="Mascher T."/>
            <person name="Medema M.H."/>
            <person name="Devos D.P."/>
            <person name="Kaster A.-K."/>
            <person name="Ovreas L."/>
            <person name="Rohde M."/>
            <person name="Galperin M.Y."/>
            <person name="Jogler C."/>
        </authorList>
    </citation>
    <scope>NUCLEOTIDE SEQUENCE [LARGE SCALE GENOMIC DNA]</scope>
    <source>
        <strain evidence="3 4">Enr17</strain>
    </source>
</reference>